<evidence type="ECO:0000313" key="11">
    <source>
        <dbReference type="EMBL" id="OGZ05650.1"/>
    </source>
</evidence>
<keyword evidence="9 10" id="KW-0407">Ion channel</keyword>
<dbReference type="Gene3D" id="1.10.1200.120">
    <property type="entry name" value="Large-conductance mechanosensitive channel, MscL, domain 1"/>
    <property type="match status" value="1"/>
</dbReference>
<comment type="similarity">
    <text evidence="2 10">Belongs to the MscL family.</text>
</comment>
<dbReference type="PANTHER" id="PTHR30266">
    <property type="entry name" value="MECHANOSENSITIVE CHANNEL MSCL"/>
    <property type="match status" value="1"/>
</dbReference>
<protein>
    <recommendedName>
        <fullName evidence="10">Large-conductance mechanosensitive channel</fullName>
    </recommendedName>
</protein>
<name>A0A1G2CY87_9BACT</name>
<dbReference type="AlphaFoldDB" id="A0A1G2CY87"/>
<comment type="subcellular location">
    <subcellularLocation>
        <location evidence="1 10">Cell membrane</location>
        <topology evidence="1 10">Multi-pass membrane protein</topology>
    </subcellularLocation>
</comment>
<evidence type="ECO:0000313" key="12">
    <source>
        <dbReference type="Proteomes" id="UP000177122"/>
    </source>
</evidence>
<evidence type="ECO:0000256" key="7">
    <source>
        <dbReference type="ARBA" id="ARBA00023065"/>
    </source>
</evidence>
<dbReference type="HAMAP" id="MF_00115">
    <property type="entry name" value="MscL"/>
    <property type="match status" value="1"/>
</dbReference>
<evidence type="ECO:0000256" key="10">
    <source>
        <dbReference type="HAMAP-Rule" id="MF_00115"/>
    </source>
</evidence>
<dbReference type="Pfam" id="PF01741">
    <property type="entry name" value="MscL"/>
    <property type="match status" value="1"/>
</dbReference>
<keyword evidence="7 10" id="KW-0406">Ion transport</keyword>
<dbReference type="InterPro" id="IPR001185">
    <property type="entry name" value="MS_channel"/>
</dbReference>
<dbReference type="InterPro" id="IPR036019">
    <property type="entry name" value="MscL_channel"/>
</dbReference>
<dbReference type="PRINTS" id="PR01264">
    <property type="entry name" value="MECHCHANNEL"/>
</dbReference>
<keyword evidence="6 10" id="KW-1133">Transmembrane helix</keyword>
<organism evidence="11 12">
    <name type="scientific">Candidatus Lloydbacteria bacterium RIFCSPHIGHO2_01_FULL_49_22</name>
    <dbReference type="NCBI Taxonomy" id="1798658"/>
    <lineage>
        <taxon>Bacteria</taxon>
        <taxon>Candidatus Lloydiibacteriota</taxon>
    </lineage>
</organism>
<dbReference type="NCBIfam" id="TIGR00220">
    <property type="entry name" value="mscL"/>
    <property type="match status" value="1"/>
</dbReference>
<dbReference type="SUPFAM" id="SSF81330">
    <property type="entry name" value="Gated mechanosensitive channel"/>
    <property type="match status" value="1"/>
</dbReference>
<dbReference type="NCBIfam" id="NF001843">
    <property type="entry name" value="PRK00567.1-4"/>
    <property type="match status" value="1"/>
</dbReference>
<proteinExistence type="inferred from homology"/>
<sequence>MLHEFKTFALKGNVLDLAVGVVIGTAFSAIVASLVGDVIMPIVGVITGGIDFSGLHYTVGGATINYGKFIQALFIFLVVAFTLFVVVKVLNSLRKKAEIEKTVASADPAPDVLLLTEIRDLLKQ</sequence>
<dbReference type="PROSITE" id="PS01327">
    <property type="entry name" value="MSCL"/>
    <property type="match status" value="1"/>
</dbReference>
<dbReference type="GO" id="GO:0008381">
    <property type="term" value="F:mechanosensitive monoatomic ion channel activity"/>
    <property type="evidence" value="ECO:0007669"/>
    <property type="project" value="UniProtKB-UniRule"/>
</dbReference>
<keyword evidence="8 10" id="KW-0472">Membrane</keyword>
<feature type="transmembrane region" description="Helical" evidence="10">
    <location>
        <begin position="12"/>
        <end position="35"/>
    </location>
</feature>
<evidence type="ECO:0000256" key="3">
    <source>
        <dbReference type="ARBA" id="ARBA00022448"/>
    </source>
</evidence>
<evidence type="ECO:0000256" key="6">
    <source>
        <dbReference type="ARBA" id="ARBA00022989"/>
    </source>
</evidence>
<feature type="transmembrane region" description="Helical" evidence="10">
    <location>
        <begin position="69"/>
        <end position="90"/>
    </location>
</feature>
<evidence type="ECO:0000256" key="2">
    <source>
        <dbReference type="ARBA" id="ARBA00007254"/>
    </source>
</evidence>
<dbReference type="EMBL" id="MHLI01000008">
    <property type="protein sequence ID" value="OGZ05650.1"/>
    <property type="molecule type" value="Genomic_DNA"/>
</dbReference>
<evidence type="ECO:0000256" key="4">
    <source>
        <dbReference type="ARBA" id="ARBA00022475"/>
    </source>
</evidence>
<dbReference type="InterPro" id="IPR037673">
    <property type="entry name" value="MSC/AndL"/>
</dbReference>
<comment type="function">
    <text evidence="10">Channel that opens in response to stretch forces in the membrane lipid bilayer. May participate in the regulation of osmotic pressure changes within the cell.</text>
</comment>
<evidence type="ECO:0000256" key="5">
    <source>
        <dbReference type="ARBA" id="ARBA00022692"/>
    </source>
</evidence>
<dbReference type="Proteomes" id="UP000177122">
    <property type="component" value="Unassembled WGS sequence"/>
</dbReference>
<evidence type="ECO:0000256" key="9">
    <source>
        <dbReference type="ARBA" id="ARBA00023303"/>
    </source>
</evidence>
<keyword evidence="5 10" id="KW-0812">Transmembrane</keyword>
<dbReference type="GO" id="GO:0005886">
    <property type="term" value="C:plasma membrane"/>
    <property type="evidence" value="ECO:0007669"/>
    <property type="project" value="UniProtKB-SubCell"/>
</dbReference>
<comment type="caution">
    <text evidence="11">The sequence shown here is derived from an EMBL/GenBank/DDBJ whole genome shotgun (WGS) entry which is preliminary data.</text>
</comment>
<reference evidence="11 12" key="1">
    <citation type="journal article" date="2016" name="Nat. Commun.">
        <title>Thousands of microbial genomes shed light on interconnected biogeochemical processes in an aquifer system.</title>
        <authorList>
            <person name="Anantharaman K."/>
            <person name="Brown C.T."/>
            <person name="Hug L.A."/>
            <person name="Sharon I."/>
            <person name="Castelle C.J."/>
            <person name="Probst A.J."/>
            <person name="Thomas B.C."/>
            <person name="Singh A."/>
            <person name="Wilkins M.J."/>
            <person name="Karaoz U."/>
            <person name="Brodie E.L."/>
            <person name="Williams K.H."/>
            <person name="Hubbard S.S."/>
            <person name="Banfield J.F."/>
        </authorList>
    </citation>
    <scope>NUCLEOTIDE SEQUENCE [LARGE SCALE GENOMIC DNA]</scope>
</reference>
<dbReference type="InterPro" id="IPR019823">
    <property type="entry name" value="Mechanosensitive_channel_CS"/>
</dbReference>
<evidence type="ECO:0000256" key="1">
    <source>
        <dbReference type="ARBA" id="ARBA00004651"/>
    </source>
</evidence>
<evidence type="ECO:0000256" key="8">
    <source>
        <dbReference type="ARBA" id="ARBA00023136"/>
    </source>
</evidence>
<gene>
    <name evidence="10" type="primary">mscL</name>
    <name evidence="11" type="ORF">A2845_04820</name>
</gene>
<comment type="subunit">
    <text evidence="10">Homopentamer.</text>
</comment>
<keyword evidence="3 10" id="KW-0813">Transport</keyword>
<keyword evidence="4 10" id="KW-1003">Cell membrane</keyword>
<accession>A0A1G2CY87</accession>
<dbReference type="PANTHER" id="PTHR30266:SF2">
    <property type="entry name" value="LARGE-CONDUCTANCE MECHANOSENSITIVE CHANNEL"/>
    <property type="match status" value="1"/>
</dbReference>